<dbReference type="InterPro" id="IPR015895">
    <property type="entry name" value="4pyrrol_synth_GluRdtase_N"/>
</dbReference>
<evidence type="ECO:0000256" key="9">
    <source>
        <dbReference type="HAMAP-Rule" id="MF_00087"/>
    </source>
</evidence>
<comment type="similarity">
    <text evidence="2 9 14">Belongs to the glutamyl-tRNA reductase family.</text>
</comment>
<dbReference type="SUPFAM" id="SSF69075">
    <property type="entry name" value="Glutamyl tRNA-reductase dimerization domain"/>
    <property type="match status" value="1"/>
</dbReference>
<feature type="domain" description="Glutamyl-tRNA reductase N-terminal" evidence="17">
    <location>
        <begin position="6"/>
        <end position="155"/>
    </location>
</feature>
<evidence type="ECO:0000256" key="14">
    <source>
        <dbReference type="RuleBase" id="RU000584"/>
    </source>
</evidence>
<evidence type="ECO:0000259" key="17">
    <source>
        <dbReference type="Pfam" id="PF05201"/>
    </source>
</evidence>
<dbReference type="NCBIfam" id="TIGR01035">
    <property type="entry name" value="hemA"/>
    <property type="match status" value="1"/>
</dbReference>
<keyword evidence="4 9" id="KW-0521">NADP</keyword>
<dbReference type="InterPro" id="IPR006151">
    <property type="entry name" value="Shikm_DH/Glu-tRNA_Rdtase"/>
</dbReference>
<evidence type="ECO:0000256" key="12">
    <source>
        <dbReference type="PIRSR" id="PIRSR000445-3"/>
    </source>
</evidence>
<feature type="binding site" evidence="9 11">
    <location>
        <begin position="49"/>
        <end position="52"/>
    </location>
    <ligand>
        <name>substrate</name>
    </ligand>
</feature>
<evidence type="ECO:0000256" key="4">
    <source>
        <dbReference type="ARBA" id="ARBA00022857"/>
    </source>
</evidence>
<dbReference type="GO" id="GO:0008883">
    <property type="term" value="F:glutamyl-tRNA reductase activity"/>
    <property type="evidence" value="ECO:0007669"/>
    <property type="project" value="UniProtKB-UniRule"/>
</dbReference>
<comment type="function">
    <text evidence="9">Catalyzes the NADPH-dependent reduction of glutamyl-tRNA(Glu) to glutamate 1-semialdehyde (GSA).</text>
</comment>
<feature type="binding site" evidence="9 11">
    <location>
        <position position="119"/>
    </location>
    <ligand>
        <name>substrate</name>
    </ligand>
</feature>
<reference evidence="18 19" key="1">
    <citation type="submission" date="2020-08" db="EMBL/GenBank/DDBJ databases">
        <title>Genomic Encyclopedia of Type Strains, Phase IV (KMG-IV): sequencing the most valuable type-strain genomes for metagenomic binning, comparative biology and taxonomic classification.</title>
        <authorList>
            <person name="Goeker M."/>
        </authorList>
    </citation>
    <scope>NUCLEOTIDE SEQUENCE [LARGE SCALE GENOMIC DNA]</scope>
    <source>
        <strain evidence="18 19">DSM 24661</strain>
    </source>
</reference>
<keyword evidence="6 9" id="KW-0627">Porphyrin biosynthesis</keyword>
<dbReference type="SUPFAM" id="SSF69742">
    <property type="entry name" value="Glutamyl tRNA-reductase catalytic, N-terminal domain"/>
    <property type="match status" value="1"/>
</dbReference>
<dbReference type="SUPFAM" id="SSF51735">
    <property type="entry name" value="NAD(P)-binding Rossmann-fold domains"/>
    <property type="match status" value="1"/>
</dbReference>
<keyword evidence="19" id="KW-1185">Reference proteome</keyword>
<dbReference type="EC" id="1.2.1.70" evidence="3 9"/>
<feature type="binding site" evidence="9 11">
    <location>
        <position position="108"/>
    </location>
    <ligand>
        <name>substrate</name>
    </ligand>
</feature>
<name>A0A840UQG4_9FIRM</name>
<comment type="caution">
    <text evidence="18">The sequence shown here is derived from an EMBL/GenBank/DDBJ whole genome shotgun (WGS) entry which is preliminary data.</text>
</comment>
<dbReference type="Pfam" id="PF01488">
    <property type="entry name" value="Shikimate_DH"/>
    <property type="match status" value="1"/>
</dbReference>
<dbReference type="RefSeq" id="WP_183859070.1">
    <property type="nucleotide sequence ID" value="NZ_JACHFH010000003.1"/>
</dbReference>
<dbReference type="InterPro" id="IPR036291">
    <property type="entry name" value="NAD(P)-bd_dom_sf"/>
</dbReference>
<keyword evidence="5 9" id="KW-0560">Oxidoreductase</keyword>
<evidence type="ECO:0000256" key="13">
    <source>
        <dbReference type="PIRSR" id="PIRSR000445-4"/>
    </source>
</evidence>
<dbReference type="HAMAP" id="MF_00087">
    <property type="entry name" value="Glu_tRNA_reductase"/>
    <property type="match status" value="1"/>
</dbReference>
<dbReference type="GO" id="GO:0050661">
    <property type="term" value="F:NADP binding"/>
    <property type="evidence" value="ECO:0007669"/>
    <property type="project" value="InterPro"/>
</dbReference>
<accession>A0A840UQG4</accession>
<evidence type="ECO:0000256" key="2">
    <source>
        <dbReference type="ARBA" id="ARBA00005916"/>
    </source>
</evidence>
<evidence type="ECO:0000256" key="8">
    <source>
        <dbReference type="ARBA" id="ARBA00068659"/>
    </source>
</evidence>
<dbReference type="PANTHER" id="PTHR43013:SF1">
    <property type="entry name" value="GLUTAMYL-TRNA REDUCTASE"/>
    <property type="match status" value="1"/>
</dbReference>
<evidence type="ECO:0000256" key="6">
    <source>
        <dbReference type="ARBA" id="ARBA00023244"/>
    </source>
</evidence>
<evidence type="ECO:0000256" key="5">
    <source>
        <dbReference type="ARBA" id="ARBA00023002"/>
    </source>
</evidence>
<feature type="domain" description="Quinate/shikimate 5-dehydrogenase/glutamyl-tRNA reductase" evidence="16">
    <location>
        <begin position="170"/>
        <end position="306"/>
    </location>
</feature>
<protein>
    <recommendedName>
        <fullName evidence="8 9">Glutamyl-tRNA reductase</fullName>
        <shortName evidence="9">GluTR</shortName>
        <ecNumber evidence="3 9">1.2.1.70</ecNumber>
    </recommendedName>
</protein>
<dbReference type="InterPro" id="IPR036343">
    <property type="entry name" value="GluRdtase_N_sf"/>
</dbReference>
<evidence type="ECO:0000256" key="11">
    <source>
        <dbReference type="PIRSR" id="PIRSR000445-2"/>
    </source>
</evidence>
<dbReference type="PIRSF" id="PIRSF000445">
    <property type="entry name" value="4pyrrol_synth_GluRdtase"/>
    <property type="match status" value="1"/>
</dbReference>
<evidence type="ECO:0000256" key="10">
    <source>
        <dbReference type="PIRSR" id="PIRSR000445-1"/>
    </source>
</evidence>
<dbReference type="Gene3D" id="3.30.460.30">
    <property type="entry name" value="Glutamyl-tRNA reductase, N-terminal domain"/>
    <property type="match status" value="1"/>
</dbReference>
<dbReference type="Pfam" id="PF05201">
    <property type="entry name" value="GlutR_N"/>
    <property type="match status" value="1"/>
</dbReference>
<dbReference type="InterPro" id="IPR036453">
    <property type="entry name" value="GluRdtase_dimer_dom_sf"/>
</dbReference>
<feature type="binding site" evidence="9 12">
    <location>
        <begin position="189"/>
        <end position="194"/>
    </location>
    <ligand>
        <name>NADP(+)</name>
        <dbReference type="ChEBI" id="CHEBI:58349"/>
    </ligand>
</feature>
<proteinExistence type="inferred from homology"/>
<dbReference type="GO" id="GO:0019353">
    <property type="term" value="P:protoporphyrinogen IX biosynthetic process from glutamate"/>
    <property type="evidence" value="ECO:0007669"/>
    <property type="project" value="TreeGrafter"/>
</dbReference>
<dbReference type="AlphaFoldDB" id="A0A840UQG4"/>
<evidence type="ECO:0000259" key="16">
    <source>
        <dbReference type="Pfam" id="PF01488"/>
    </source>
</evidence>
<dbReference type="EMBL" id="JACHFH010000003">
    <property type="protein sequence ID" value="MBB5335243.1"/>
    <property type="molecule type" value="Genomic_DNA"/>
</dbReference>
<comment type="miscellaneous">
    <text evidence="9">During catalysis, the active site Cys acts as a nucleophile attacking the alpha-carbonyl group of tRNA-bound glutamate with the formation of a thioester intermediate between enzyme and glutamate, and the concomitant release of tRNA(Glu). The thioester intermediate is finally reduced by direct hydride transfer from NADPH, to form the product GSA.</text>
</comment>
<comment type="pathway">
    <text evidence="1 9 14">Porphyrin-containing compound metabolism; protoporphyrin-IX biosynthesis; 5-aminolevulinate from L-glutamyl-tRNA(Glu): step 1/2.</text>
</comment>
<feature type="active site" description="Nucleophile" evidence="9 10">
    <location>
        <position position="50"/>
    </location>
</feature>
<evidence type="ECO:0000256" key="3">
    <source>
        <dbReference type="ARBA" id="ARBA00012970"/>
    </source>
</evidence>
<dbReference type="InterPro" id="IPR000343">
    <property type="entry name" value="4pyrrol_synth_GluRdtase"/>
</dbReference>
<evidence type="ECO:0000256" key="7">
    <source>
        <dbReference type="ARBA" id="ARBA00047464"/>
    </source>
</evidence>
<dbReference type="Proteomes" id="UP000559117">
    <property type="component" value="Unassembled WGS sequence"/>
</dbReference>
<evidence type="ECO:0000313" key="19">
    <source>
        <dbReference type="Proteomes" id="UP000559117"/>
    </source>
</evidence>
<comment type="catalytic activity">
    <reaction evidence="7 9 14">
        <text>(S)-4-amino-5-oxopentanoate + tRNA(Glu) + NADP(+) = L-glutamyl-tRNA(Glu) + NADPH + H(+)</text>
        <dbReference type="Rhea" id="RHEA:12344"/>
        <dbReference type="Rhea" id="RHEA-COMP:9663"/>
        <dbReference type="Rhea" id="RHEA-COMP:9680"/>
        <dbReference type="ChEBI" id="CHEBI:15378"/>
        <dbReference type="ChEBI" id="CHEBI:57501"/>
        <dbReference type="ChEBI" id="CHEBI:57783"/>
        <dbReference type="ChEBI" id="CHEBI:58349"/>
        <dbReference type="ChEBI" id="CHEBI:78442"/>
        <dbReference type="ChEBI" id="CHEBI:78520"/>
        <dbReference type="EC" id="1.2.1.70"/>
    </reaction>
</comment>
<comment type="subunit">
    <text evidence="9">Homodimer.</text>
</comment>
<dbReference type="PANTHER" id="PTHR43013">
    <property type="entry name" value="GLUTAMYL-TRNA REDUCTASE"/>
    <property type="match status" value="1"/>
</dbReference>
<feature type="binding site" evidence="9 11">
    <location>
        <begin position="113"/>
        <end position="115"/>
    </location>
    <ligand>
        <name>substrate</name>
    </ligand>
</feature>
<dbReference type="InterPro" id="IPR018214">
    <property type="entry name" value="GluRdtase_CS"/>
</dbReference>
<sequence length="438" mass="49266">MQLAVLGLNHKTAPVTVREKFAISQDSLIDGLHHIDEYGAILEAVILSTCNRSEIYAVLDDGDDGKEILRQFLFDLTGNEDDIDCYLYYYPGDACITHLFEVAASLDSLIIGEGQILSQVKKAYAVARENNATSTVLNTLFHRAISTGKRVRTETHIAYNAVSVSYAAVELAKTVFNGDLSESSALIYGAGETAELTAKNLLGKGIKKIYIANRHIEKAKSLAQKFAGEAVPFDKAFTQAGDIDIVVTSTGAPHYVVKPWETQQFMARRKGRPLVFIDIAVPRDVDPDVEKIKGILLYNIDDLKAVVEDNIKRRGEEAKTARKIIKEEVDELIERFQYLSFRPVMVLLTDKAERIRCREVKRAMNKLDELSPLQERAMENMSRMIVRKLLREPMSKLNSAAGTAQEEFYIEAMEKLFKLDALKEKNSEKQDSYRYAQQ</sequence>
<gene>
    <name evidence="9" type="primary">hemA</name>
    <name evidence="18" type="ORF">HNR32_000363</name>
</gene>
<comment type="domain">
    <text evidence="9">Possesses an unusual extended V-shaped dimeric structure with each monomer consisting of three distinct domains arranged along a curved 'spinal' alpha-helix. The N-terminal catalytic domain specifically recognizes the glutamate moiety of the substrate. The second domain is the NADPH-binding domain, and the third C-terminal domain is responsible for dimerization.</text>
</comment>
<dbReference type="PROSITE" id="PS00747">
    <property type="entry name" value="GLUTR"/>
    <property type="match status" value="1"/>
</dbReference>
<organism evidence="18 19">
    <name type="scientific">Pectinatus brassicae</name>
    <dbReference type="NCBI Taxonomy" id="862415"/>
    <lineage>
        <taxon>Bacteria</taxon>
        <taxon>Bacillati</taxon>
        <taxon>Bacillota</taxon>
        <taxon>Negativicutes</taxon>
        <taxon>Selenomonadales</taxon>
        <taxon>Selenomonadaceae</taxon>
        <taxon>Pectinatus</taxon>
    </lineage>
</organism>
<dbReference type="FunFam" id="3.40.50.720:FF:000031">
    <property type="entry name" value="Glutamyl-tRNA reductase"/>
    <property type="match status" value="1"/>
</dbReference>
<dbReference type="FunFam" id="3.30.460.30:FF:000001">
    <property type="entry name" value="Glutamyl-tRNA reductase"/>
    <property type="match status" value="1"/>
</dbReference>
<feature type="domain" description="Tetrapyrrole biosynthesis glutamyl-tRNA reductase dimerisation" evidence="15">
    <location>
        <begin position="321"/>
        <end position="419"/>
    </location>
</feature>
<dbReference type="UniPathway" id="UPA00251">
    <property type="reaction ID" value="UER00316"/>
</dbReference>
<dbReference type="CDD" id="cd05213">
    <property type="entry name" value="NAD_bind_Glutamyl_tRNA_reduct"/>
    <property type="match status" value="1"/>
</dbReference>
<evidence type="ECO:0000256" key="1">
    <source>
        <dbReference type="ARBA" id="ARBA00005059"/>
    </source>
</evidence>
<evidence type="ECO:0000313" key="18">
    <source>
        <dbReference type="EMBL" id="MBB5335243.1"/>
    </source>
</evidence>
<dbReference type="Pfam" id="PF00745">
    <property type="entry name" value="GlutR_dimer"/>
    <property type="match status" value="1"/>
</dbReference>
<evidence type="ECO:0000259" key="15">
    <source>
        <dbReference type="Pfam" id="PF00745"/>
    </source>
</evidence>
<dbReference type="Gene3D" id="3.40.50.720">
    <property type="entry name" value="NAD(P)-binding Rossmann-like Domain"/>
    <property type="match status" value="1"/>
</dbReference>
<dbReference type="InterPro" id="IPR015896">
    <property type="entry name" value="4pyrrol_synth_GluRdtase_dimer"/>
</dbReference>
<feature type="site" description="Important for activity" evidence="9 13">
    <location>
        <position position="98"/>
    </location>
</feature>